<gene>
    <name evidence="1" type="ORF">AOZ06_22290</name>
</gene>
<dbReference type="EMBL" id="CP012752">
    <property type="protein sequence ID" value="ALG09274.1"/>
    <property type="molecule type" value="Genomic_DNA"/>
</dbReference>
<accession>A0A0N9HQ85</accession>
<dbReference type="AlphaFoldDB" id="A0A0N9HQ85"/>
<dbReference type="KEGG" id="kphy:AOZ06_22290"/>
<organism evidence="1 2">
    <name type="scientific">Kibdelosporangium phytohabitans</name>
    <dbReference type="NCBI Taxonomy" id="860235"/>
    <lineage>
        <taxon>Bacteria</taxon>
        <taxon>Bacillati</taxon>
        <taxon>Actinomycetota</taxon>
        <taxon>Actinomycetes</taxon>
        <taxon>Pseudonocardiales</taxon>
        <taxon>Pseudonocardiaceae</taxon>
        <taxon>Kibdelosporangium</taxon>
    </lineage>
</organism>
<name>A0A0N9HQ85_9PSEU</name>
<dbReference type="STRING" id="860235.AOZ06_22290"/>
<dbReference type="OrthoDB" id="3658875at2"/>
<reference evidence="1 2" key="1">
    <citation type="submission" date="2015-07" db="EMBL/GenBank/DDBJ databases">
        <title>Genome sequencing of Kibdelosporangium phytohabitans.</title>
        <authorList>
            <person name="Qin S."/>
            <person name="Xing K."/>
        </authorList>
    </citation>
    <scope>NUCLEOTIDE SEQUENCE [LARGE SCALE GENOMIC DNA]</scope>
    <source>
        <strain evidence="1 2">KLBMP1111</strain>
    </source>
</reference>
<dbReference type="RefSeq" id="WP_054291178.1">
    <property type="nucleotide sequence ID" value="NZ_CP012752.1"/>
</dbReference>
<protein>
    <submittedName>
        <fullName evidence="1">Uncharacterized protein</fullName>
    </submittedName>
</protein>
<dbReference type="Proteomes" id="UP000063699">
    <property type="component" value="Chromosome"/>
</dbReference>
<evidence type="ECO:0000313" key="2">
    <source>
        <dbReference type="Proteomes" id="UP000063699"/>
    </source>
</evidence>
<evidence type="ECO:0000313" key="1">
    <source>
        <dbReference type="EMBL" id="ALG09274.1"/>
    </source>
</evidence>
<proteinExistence type="predicted"/>
<keyword evidence="2" id="KW-1185">Reference proteome</keyword>
<sequence length="463" mass="52550">MSDLVAYYVETSPWPEPALYRRRPDAQGGGRVDESFVPRDGTWRRSSGLRKHESGQADWDLYGIDPAEAEQVMAYKRRLAAGDGDDAGRSPVLGEWGVGDAWIVKLTGTLSEAVVDEIVDRLGMTRRAPLSPGERDLALRVLRSDSEARWNFELYRTDDDETLYLRLRYLRLVPGERVIQALRDQVFPLAGELGLEIVDEQVMRQPSYPYSARARAELLPDKDLLLVLWFRGAMTEGMLQTLQQQLGLRPEWSSDVDESTELEWGAGYLPNDGRYRAQLRLRRTFNDDDLWRFEIGYEGKRPPEETIDQWRDEITAAATGAGLRFERDWLRPRPAPESRTPLLPAPTRTAGQVHVLYRAYLSGGFTAESLDSFRDALGIEKRGRIGDDSEQYFGERVLREGDNRLVRLMLARSSANSWYVSLSYQDTPPDPATVDQIAREVHAAATAAGLTIGYEQRFPPKRP</sequence>